<protein>
    <submittedName>
        <fullName evidence="1">Uncharacterized protein</fullName>
    </submittedName>
</protein>
<sequence length="46" mass="5455">MIGIFYKLIKRSGLRINSGNFDNTTHYFSFNFWCILNISLNKIKII</sequence>
<gene>
    <name evidence="1" type="ORF">BAZSYMA_ACONTIG126469_2</name>
</gene>
<dbReference type="Proteomes" id="UP000198988">
    <property type="component" value="Unassembled WGS sequence"/>
</dbReference>
<proteinExistence type="predicted"/>
<reference evidence="2" key="1">
    <citation type="submission" date="2016-06" db="EMBL/GenBank/DDBJ databases">
        <authorList>
            <person name="Petersen J."/>
            <person name="Sayavedra L."/>
        </authorList>
    </citation>
    <scope>NUCLEOTIDE SEQUENCE [LARGE SCALE GENOMIC DNA]</scope>
    <source>
        <strain evidence="2">BazSymA</strain>
    </source>
</reference>
<accession>A0A1H6MJN4</accession>
<evidence type="ECO:0000313" key="2">
    <source>
        <dbReference type="Proteomes" id="UP000198988"/>
    </source>
</evidence>
<name>A0A1H6MJN4_9GAMM</name>
<dbReference type="AlphaFoldDB" id="A0A1H6MJN4"/>
<organism evidence="1 2">
    <name type="scientific">Bathymodiolus azoricus thioautotrophic gill symbiont</name>
    <dbReference type="NCBI Taxonomy" id="235205"/>
    <lineage>
        <taxon>Bacteria</taxon>
        <taxon>Pseudomonadati</taxon>
        <taxon>Pseudomonadota</taxon>
        <taxon>Gammaproteobacteria</taxon>
        <taxon>sulfur-oxidizing symbionts</taxon>
    </lineage>
</organism>
<evidence type="ECO:0000313" key="1">
    <source>
        <dbReference type="EMBL" id="SEH98062.1"/>
    </source>
</evidence>
<dbReference type="EMBL" id="CDSC02000392">
    <property type="protein sequence ID" value="SEH98062.1"/>
    <property type="molecule type" value="Genomic_DNA"/>
</dbReference>